<evidence type="ECO:0000256" key="3">
    <source>
        <dbReference type="ARBA" id="ARBA00022679"/>
    </source>
</evidence>
<sequence>MSAQLRRAVKLPYIAAITLVLFATLAWLSLRHTDSFQDFRSNSWPIKNPFSKSELRDLFRALHSPSIPVHAESYKEFGGQEWQREGEALWTDSLGQRLCIIDLDDRARDTDGQIFNEKSWNFDTANGLSAGVLNHYMYAQIHGYKYYYIRSETPTDRRPSWRKPPIISQILKKHDVCIYVDSDAIFYHLDLPFEWLLNYWRIIPHQTGLAMALDPNSDNNKDSFGRRYLNTGFIIAQNNPRTHDILDAWASCPEEDSKYTNCSNFKHNSPGKPTDQGAMGNYIRYDFEEKEDIRELPCTEANGFPESHSGCYGLFVRHVWTSKQDMLMASVAKSLAGAMFEDRHREFLDMRSTFYKEEKQI</sequence>
<dbReference type="Gene3D" id="3.90.550.10">
    <property type="entry name" value="Spore Coat Polysaccharide Biosynthesis Protein SpsA, Chain A"/>
    <property type="match status" value="1"/>
</dbReference>
<keyword evidence="3" id="KW-0808">Transferase</keyword>
<evidence type="ECO:0000256" key="1">
    <source>
        <dbReference type="ARBA" id="ARBA00005664"/>
    </source>
</evidence>
<evidence type="ECO:0000313" key="5">
    <source>
        <dbReference type="EMBL" id="KAF2103947.1"/>
    </source>
</evidence>
<dbReference type="GO" id="GO:0006487">
    <property type="term" value="P:protein N-linked glycosylation"/>
    <property type="evidence" value="ECO:0007669"/>
    <property type="project" value="TreeGrafter"/>
</dbReference>
<keyword evidence="4" id="KW-1133">Transmembrane helix</keyword>
<dbReference type="AlphaFoldDB" id="A0A9P4MDY9"/>
<keyword evidence="4" id="KW-0812">Transmembrane</keyword>
<dbReference type="GO" id="GO:0016757">
    <property type="term" value="F:glycosyltransferase activity"/>
    <property type="evidence" value="ECO:0007669"/>
    <property type="project" value="UniProtKB-KW"/>
</dbReference>
<dbReference type="Pfam" id="PF05637">
    <property type="entry name" value="Glyco_transf_34"/>
    <property type="match status" value="1"/>
</dbReference>
<comment type="caution">
    <text evidence="5">The sequence shown here is derived from an EMBL/GenBank/DDBJ whole genome shotgun (WGS) entry which is preliminary data.</text>
</comment>
<dbReference type="InterPro" id="IPR008630">
    <property type="entry name" value="Glyco_trans_34"/>
</dbReference>
<keyword evidence="2 5" id="KW-0328">Glycosyltransferase</keyword>
<dbReference type="EMBL" id="ML978121">
    <property type="protein sequence ID" value="KAF2103947.1"/>
    <property type="molecule type" value="Genomic_DNA"/>
</dbReference>
<reference evidence="5" key="1">
    <citation type="journal article" date="2020" name="Stud. Mycol.">
        <title>101 Dothideomycetes genomes: a test case for predicting lifestyles and emergence of pathogens.</title>
        <authorList>
            <person name="Haridas S."/>
            <person name="Albert R."/>
            <person name="Binder M."/>
            <person name="Bloem J."/>
            <person name="Labutti K."/>
            <person name="Salamov A."/>
            <person name="Andreopoulos B."/>
            <person name="Baker S."/>
            <person name="Barry K."/>
            <person name="Bills G."/>
            <person name="Bluhm B."/>
            <person name="Cannon C."/>
            <person name="Castanera R."/>
            <person name="Culley D."/>
            <person name="Daum C."/>
            <person name="Ezra D."/>
            <person name="Gonzalez J."/>
            <person name="Henrissat B."/>
            <person name="Kuo A."/>
            <person name="Liang C."/>
            <person name="Lipzen A."/>
            <person name="Lutzoni F."/>
            <person name="Magnuson J."/>
            <person name="Mondo S."/>
            <person name="Nolan M."/>
            <person name="Ohm R."/>
            <person name="Pangilinan J."/>
            <person name="Park H.-J."/>
            <person name="Ramirez L."/>
            <person name="Alfaro M."/>
            <person name="Sun H."/>
            <person name="Tritt A."/>
            <person name="Yoshinaga Y."/>
            <person name="Zwiers L.-H."/>
            <person name="Turgeon B."/>
            <person name="Goodwin S."/>
            <person name="Spatafora J."/>
            <person name="Crous P."/>
            <person name="Grigoriev I."/>
        </authorList>
    </citation>
    <scope>NUCLEOTIDE SEQUENCE</scope>
    <source>
        <strain evidence="5">CBS 133067</strain>
    </source>
</reference>
<accession>A0A9P4MDY9</accession>
<organism evidence="5 6">
    <name type="scientific">Rhizodiscina lignyota</name>
    <dbReference type="NCBI Taxonomy" id="1504668"/>
    <lineage>
        <taxon>Eukaryota</taxon>
        <taxon>Fungi</taxon>
        <taxon>Dikarya</taxon>
        <taxon>Ascomycota</taxon>
        <taxon>Pezizomycotina</taxon>
        <taxon>Dothideomycetes</taxon>
        <taxon>Pleosporomycetidae</taxon>
        <taxon>Aulographales</taxon>
        <taxon>Rhizodiscinaceae</taxon>
        <taxon>Rhizodiscina</taxon>
    </lineage>
</organism>
<dbReference type="PANTHER" id="PTHR31306:SF3">
    <property type="entry name" value="NUCLEOTIDE-DIPHOSPHO-SUGAR TRANSFERASE DOMAIN-CONTAINING PROTEIN"/>
    <property type="match status" value="1"/>
</dbReference>
<dbReference type="OrthoDB" id="3763672at2759"/>
<dbReference type="GO" id="GO:0000139">
    <property type="term" value="C:Golgi membrane"/>
    <property type="evidence" value="ECO:0007669"/>
    <property type="project" value="TreeGrafter"/>
</dbReference>
<dbReference type="PANTHER" id="PTHR31306">
    <property type="entry name" value="ALPHA-1,6-MANNOSYLTRANSFERASE MNN11-RELATED"/>
    <property type="match status" value="1"/>
</dbReference>
<dbReference type="InterPro" id="IPR029044">
    <property type="entry name" value="Nucleotide-diphossugar_trans"/>
</dbReference>
<protein>
    <submittedName>
        <fullName evidence="5">Subunit of Golgi mannosyltransferase complex</fullName>
    </submittedName>
</protein>
<evidence type="ECO:0000256" key="4">
    <source>
        <dbReference type="SAM" id="Phobius"/>
    </source>
</evidence>
<feature type="transmembrane region" description="Helical" evidence="4">
    <location>
        <begin position="12"/>
        <end position="30"/>
    </location>
</feature>
<gene>
    <name evidence="5" type="ORF">NA57DRAFT_50803</name>
</gene>
<comment type="similarity">
    <text evidence="1">Belongs to the glycosyltransferase 34 family.</text>
</comment>
<evidence type="ECO:0000256" key="2">
    <source>
        <dbReference type="ARBA" id="ARBA00022676"/>
    </source>
</evidence>
<keyword evidence="4" id="KW-0472">Membrane</keyword>
<name>A0A9P4MDY9_9PEZI</name>
<dbReference type="Proteomes" id="UP000799772">
    <property type="component" value="Unassembled WGS sequence"/>
</dbReference>
<evidence type="ECO:0000313" key="6">
    <source>
        <dbReference type="Proteomes" id="UP000799772"/>
    </source>
</evidence>
<keyword evidence="6" id="KW-1185">Reference proteome</keyword>
<proteinExistence type="inferred from homology"/>